<dbReference type="Proteomes" id="UP001139485">
    <property type="component" value="Unassembled WGS sequence"/>
</dbReference>
<protein>
    <submittedName>
        <fullName evidence="7">Site-specific integrase</fullName>
    </submittedName>
</protein>
<dbReference type="CDD" id="cd01189">
    <property type="entry name" value="INT_ICEBs1_C_like"/>
    <property type="match status" value="1"/>
</dbReference>
<keyword evidence="1" id="KW-0229">DNA integration</keyword>
<dbReference type="InterPro" id="IPR044068">
    <property type="entry name" value="CB"/>
</dbReference>
<evidence type="ECO:0000256" key="4">
    <source>
        <dbReference type="PROSITE-ProRule" id="PRU01248"/>
    </source>
</evidence>
<gene>
    <name evidence="7" type="ORF">M8330_19375</name>
</gene>
<dbReference type="SUPFAM" id="SSF56349">
    <property type="entry name" value="DNA breaking-rejoining enzymes"/>
    <property type="match status" value="1"/>
</dbReference>
<dbReference type="RefSeq" id="WP_250828665.1">
    <property type="nucleotide sequence ID" value="NZ_JAMOIL010000035.1"/>
</dbReference>
<dbReference type="Pfam" id="PF00589">
    <property type="entry name" value="Phage_integrase"/>
    <property type="match status" value="1"/>
</dbReference>
<dbReference type="GO" id="GO:0003677">
    <property type="term" value="F:DNA binding"/>
    <property type="evidence" value="ECO:0007669"/>
    <property type="project" value="UniProtKB-UniRule"/>
</dbReference>
<name>A0A9X2DAN2_9ACTN</name>
<dbReference type="InterPro" id="IPR002104">
    <property type="entry name" value="Integrase_catalytic"/>
</dbReference>
<accession>A0A9X2DAN2</accession>
<evidence type="ECO:0000256" key="1">
    <source>
        <dbReference type="ARBA" id="ARBA00022908"/>
    </source>
</evidence>
<keyword evidence="2 4" id="KW-0238">DNA-binding</keyword>
<dbReference type="InterPro" id="IPR050090">
    <property type="entry name" value="Tyrosine_recombinase_XerCD"/>
</dbReference>
<dbReference type="PROSITE" id="PS51900">
    <property type="entry name" value="CB"/>
    <property type="match status" value="1"/>
</dbReference>
<dbReference type="InterPro" id="IPR010998">
    <property type="entry name" value="Integrase_recombinase_N"/>
</dbReference>
<organism evidence="7 8">
    <name type="scientific">Nocardioides bruguierae</name>
    <dbReference type="NCBI Taxonomy" id="2945102"/>
    <lineage>
        <taxon>Bacteria</taxon>
        <taxon>Bacillati</taxon>
        <taxon>Actinomycetota</taxon>
        <taxon>Actinomycetes</taxon>
        <taxon>Propionibacteriales</taxon>
        <taxon>Nocardioidaceae</taxon>
        <taxon>Nocardioides</taxon>
    </lineage>
</organism>
<dbReference type="Gene3D" id="1.10.150.130">
    <property type="match status" value="1"/>
</dbReference>
<evidence type="ECO:0000259" key="6">
    <source>
        <dbReference type="PROSITE" id="PS51900"/>
    </source>
</evidence>
<feature type="domain" description="Core-binding (CB)" evidence="6">
    <location>
        <begin position="67"/>
        <end position="150"/>
    </location>
</feature>
<proteinExistence type="predicted"/>
<dbReference type="AlphaFoldDB" id="A0A9X2DAN2"/>
<dbReference type="InterPro" id="IPR011010">
    <property type="entry name" value="DNA_brk_join_enz"/>
</dbReference>
<evidence type="ECO:0000313" key="7">
    <source>
        <dbReference type="EMBL" id="MCM0622455.1"/>
    </source>
</evidence>
<comment type="caution">
    <text evidence="7">The sequence shown here is derived from an EMBL/GenBank/DDBJ whole genome shotgun (WGS) entry which is preliminary data.</text>
</comment>
<dbReference type="PANTHER" id="PTHR30349:SF91">
    <property type="entry name" value="INTA PROTEIN"/>
    <property type="match status" value="1"/>
</dbReference>
<evidence type="ECO:0000256" key="3">
    <source>
        <dbReference type="ARBA" id="ARBA00023172"/>
    </source>
</evidence>
<dbReference type="PROSITE" id="PS51898">
    <property type="entry name" value="TYR_RECOMBINASE"/>
    <property type="match status" value="1"/>
</dbReference>
<evidence type="ECO:0000259" key="5">
    <source>
        <dbReference type="PROSITE" id="PS51898"/>
    </source>
</evidence>
<reference evidence="7" key="1">
    <citation type="submission" date="2022-05" db="EMBL/GenBank/DDBJ databases">
        <authorList>
            <person name="Tuo L."/>
        </authorList>
    </citation>
    <scope>NUCLEOTIDE SEQUENCE</scope>
    <source>
        <strain evidence="7">BSK12Z-4</strain>
    </source>
</reference>
<dbReference type="PANTHER" id="PTHR30349">
    <property type="entry name" value="PHAGE INTEGRASE-RELATED"/>
    <property type="match status" value="1"/>
</dbReference>
<dbReference type="Gene3D" id="1.10.443.10">
    <property type="entry name" value="Intergrase catalytic core"/>
    <property type="match status" value="1"/>
</dbReference>
<dbReference type="Pfam" id="PF14659">
    <property type="entry name" value="Phage_int_SAM_3"/>
    <property type="match status" value="1"/>
</dbReference>
<dbReference type="InterPro" id="IPR013762">
    <property type="entry name" value="Integrase-like_cat_sf"/>
</dbReference>
<sequence length="381" mass="43172">MTKAVNGSGGIYKRPNGRWQGQVWVTQTDGKRVRRTVSGVSKREVELAVGKLVQEENRGRRQAPRAMTIETYMDEWLHQIVVHRVRPTTHKTYVFMVNRYIVPGIGKTKIDAITARQLRLFYDKLRKAGTGERTIRYVHTTIRAAVEDAVREEILDSNPAKLVRLPAAPKTEVKPLDVDEIKQLLRFHRDKPHYALLVTLALLGLRRSEALGLRWEDVDLDGETLQINRGLHRIDGQLTTMPTKTARSRRTVPLPGLVLTALKDQQQQQADERDKHGMDWQDTGYVFTTGIGTPLDPRNTTRLVQAACRAANVRVVRLHDFRHGCISVLLSLNVPPRTAMEIVGHSSIEMTMNVYGHVSQTDRRAALDQINDLFSRHPGTA</sequence>
<dbReference type="GO" id="GO:0015074">
    <property type="term" value="P:DNA integration"/>
    <property type="evidence" value="ECO:0007669"/>
    <property type="project" value="UniProtKB-KW"/>
</dbReference>
<dbReference type="GO" id="GO:0006310">
    <property type="term" value="P:DNA recombination"/>
    <property type="evidence" value="ECO:0007669"/>
    <property type="project" value="UniProtKB-KW"/>
</dbReference>
<dbReference type="EMBL" id="JAMOIL010000035">
    <property type="protein sequence ID" value="MCM0622455.1"/>
    <property type="molecule type" value="Genomic_DNA"/>
</dbReference>
<feature type="domain" description="Tyr recombinase" evidence="5">
    <location>
        <begin position="171"/>
        <end position="368"/>
    </location>
</feature>
<dbReference type="InterPro" id="IPR004107">
    <property type="entry name" value="Integrase_SAM-like_N"/>
</dbReference>
<evidence type="ECO:0000313" key="8">
    <source>
        <dbReference type="Proteomes" id="UP001139485"/>
    </source>
</evidence>
<keyword evidence="3" id="KW-0233">DNA recombination</keyword>
<evidence type="ECO:0000256" key="2">
    <source>
        <dbReference type="ARBA" id="ARBA00023125"/>
    </source>
</evidence>
<keyword evidence="8" id="KW-1185">Reference proteome</keyword>